<dbReference type="EMBL" id="FNBD01000002">
    <property type="protein sequence ID" value="SDE59484.1"/>
    <property type="molecule type" value="Genomic_DNA"/>
</dbReference>
<dbReference type="Proteomes" id="UP000182114">
    <property type="component" value="Unassembled WGS sequence"/>
</dbReference>
<dbReference type="PROSITE" id="PS51257">
    <property type="entry name" value="PROKAR_LIPOPROTEIN"/>
    <property type="match status" value="1"/>
</dbReference>
<dbReference type="RefSeq" id="WP_074537461.1">
    <property type="nucleotide sequence ID" value="NZ_FNBD01000002.1"/>
</dbReference>
<proteinExistence type="predicted"/>
<sequence length="532" mass="55750">MKIIKNLVICFLSIIAITACTDDEVSYAFKDVSAPSNVAAVFDISNDDTGTVTLTPTAEGVTSFQVYFGDLEDETPTDVAPGEAASHVYEEGDYIIRIVALSASGLTSELNKSISVSFTPPSNLSADIIVVNNYDVTVTPNADDATVFDVYFGEALEEEATTIMAGEAATYTYAAAGEYTIRVVAKGASATTIEYEDTVSISDPVSATLEDFIGTWVLASEAGSFGVGPAIGDVSWFSLDAQGIEDRACFIDDEYVFGSGGTFSTILGSETWIEAWQGGTDSCGAPVAPHDGSSAASYSYDDASSTITITGTGAFIALAKGTNDGELSTPADAPNSITYNVSLAEDKNTMNVYLETSEGVFWQFKLVKKVEAPIVGTWRIASEAGSFGVGPAIGDVSWFSLDDQGIIDRACLIDDEYIFGSDNSYSVNLGTETWIEGWQGGSDSCGTPVAPHDGTTSATYAYDESAGTITINGIGAYIALAKGTNTGELAAPGDAPSSIVYNATFIDNNTMSVVIETGTGSGVFWQFKLVKD</sequence>
<keyword evidence="1" id="KW-0732">Signal</keyword>
<keyword evidence="3" id="KW-1185">Reference proteome</keyword>
<evidence type="ECO:0000313" key="3">
    <source>
        <dbReference type="Proteomes" id="UP000182114"/>
    </source>
</evidence>
<feature type="signal peptide" evidence="1">
    <location>
        <begin position="1"/>
        <end position="21"/>
    </location>
</feature>
<accession>A0A1G7E6Z4</accession>
<dbReference type="AlphaFoldDB" id="A0A1G7E6Z4"/>
<protein>
    <recommendedName>
        <fullName evidence="4">PKD domain-containing protein</fullName>
    </recommendedName>
</protein>
<evidence type="ECO:0000256" key="1">
    <source>
        <dbReference type="SAM" id="SignalP"/>
    </source>
</evidence>
<dbReference type="eggNOG" id="COG3291">
    <property type="taxonomic scope" value="Bacteria"/>
</dbReference>
<name>A0A1G7E6Z4_9FLAO</name>
<organism evidence="2 3">
    <name type="scientific">Cellulophaga baltica</name>
    <dbReference type="NCBI Taxonomy" id="76594"/>
    <lineage>
        <taxon>Bacteria</taxon>
        <taxon>Pseudomonadati</taxon>
        <taxon>Bacteroidota</taxon>
        <taxon>Flavobacteriia</taxon>
        <taxon>Flavobacteriales</taxon>
        <taxon>Flavobacteriaceae</taxon>
        <taxon>Cellulophaga</taxon>
    </lineage>
</organism>
<feature type="chain" id="PRO_5010328663" description="PKD domain-containing protein" evidence="1">
    <location>
        <begin position="22"/>
        <end position="532"/>
    </location>
</feature>
<evidence type="ECO:0000313" key="2">
    <source>
        <dbReference type="EMBL" id="SDE59484.1"/>
    </source>
</evidence>
<gene>
    <name evidence="2" type="ORF">SAMN04487992_102132</name>
</gene>
<evidence type="ECO:0008006" key="4">
    <source>
        <dbReference type="Google" id="ProtNLM"/>
    </source>
</evidence>
<reference evidence="3" key="1">
    <citation type="submission" date="2016-10" db="EMBL/GenBank/DDBJ databases">
        <authorList>
            <person name="Varghese N."/>
            <person name="Submissions S."/>
        </authorList>
    </citation>
    <scope>NUCLEOTIDE SEQUENCE [LARGE SCALE GENOMIC DNA]</scope>
    <source>
        <strain evidence="3">DSM 24729</strain>
    </source>
</reference>